<dbReference type="EMBL" id="CAJOBI010224937">
    <property type="protein sequence ID" value="CAF5050733.1"/>
    <property type="molecule type" value="Genomic_DNA"/>
</dbReference>
<organism evidence="2 4">
    <name type="scientific">Rotaria magnacalcarata</name>
    <dbReference type="NCBI Taxonomy" id="392030"/>
    <lineage>
        <taxon>Eukaryota</taxon>
        <taxon>Metazoa</taxon>
        <taxon>Spiralia</taxon>
        <taxon>Gnathifera</taxon>
        <taxon>Rotifera</taxon>
        <taxon>Eurotatoria</taxon>
        <taxon>Bdelloidea</taxon>
        <taxon>Philodinida</taxon>
        <taxon>Philodinidae</taxon>
        <taxon>Rotaria</taxon>
    </lineage>
</organism>
<sequence length="75" mass="8739">RNYVNSKTSFHEVNSGEFYLTSAQDENIYYHPQQQQQQQQQQQTSLRSSTQRLNGSTLDITASRKPLSPNRTNTY</sequence>
<feature type="compositionally biased region" description="Low complexity" evidence="1">
    <location>
        <begin position="33"/>
        <end position="43"/>
    </location>
</feature>
<protein>
    <submittedName>
        <fullName evidence="2">Uncharacterized protein</fullName>
    </submittedName>
</protein>
<feature type="region of interest" description="Disordered" evidence="1">
    <location>
        <begin position="32"/>
        <end position="75"/>
    </location>
</feature>
<evidence type="ECO:0000256" key="1">
    <source>
        <dbReference type="SAM" id="MobiDB-lite"/>
    </source>
</evidence>
<evidence type="ECO:0000313" key="3">
    <source>
        <dbReference type="EMBL" id="CAF5050733.1"/>
    </source>
</evidence>
<feature type="non-terminal residue" evidence="2">
    <location>
        <position position="1"/>
    </location>
</feature>
<dbReference type="Proteomes" id="UP000663824">
    <property type="component" value="Unassembled WGS sequence"/>
</dbReference>
<feature type="non-terminal residue" evidence="2">
    <location>
        <position position="75"/>
    </location>
</feature>
<dbReference type="EMBL" id="CAJNRE010008621">
    <property type="protein sequence ID" value="CAF2074430.1"/>
    <property type="molecule type" value="Genomic_DNA"/>
</dbReference>
<evidence type="ECO:0000313" key="4">
    <source>
        <dbReference type="Proteomes" id="UP000663824"/>
    </source>
</evidence>
<gene>
    <name evidence="2" type="ORF">MBJ925_LOCUS17309</name>
    <name evidence="3" type="ORF">SMN809_LOCUS59186</name>
</gene>
<name>A0A816RUT1_9BILA</name>
<accession>A0A816RUT1</accession>
<reference evidence="2" key="1">
    <citation type="submission" date="2021-02" db="EMBL/GenBank/DDBJ databases">
        <authorList>
            <person name="Nowell W R."/>
        </authorList>
    </citation>
    <scope>NUCLEOTIDE SEQUENCE</scope>
</reference>
<comment type="caution">
    <text evidence="2">The sequence shown here is derived from an EMBL/GenBank/DDBJ whole genome shotgun (WGS) entry which is preliminary data.</text>
</comment>
<dbReference type="Proteomes" id="UP000676336">
    <property type="component" value="Unassembled WGS sequence"/>
</dbReference>
<feature type="compositionally biased region" description="Polar residues" evidence="1">
    <location>
        <begin position="44"/>
        <end position="60"/>
    </location>
</feature>
<evidence type="ECO:0000313" key="2">
    <source>
        <dbReference type="EMBL" id="CAF2074430.1"/>
    </source>
</evidence>
<dbReference type="AlphaFoldDB" id="A0A816RUT1"/>
<proteinExistence type="predicted"/>